<protein>
    <submittedName>
        <fullName evidence="3">CIA30 family protein</fullName>
    </submittedName>
</protein>
<gene>
    <name evidence="3" type="ORF">P1P91_03795</name>
</gene>
<comment type="similarity">
    <text evidence="1">Belongs to the CIA30 family.</text>
</comment>
<dbReference type="PANTHER" id="PTHR13194:SF19">
    <property type="entry name" value="NAD(P)-BINDING ROSSMANN-FOLD SUPERFAMILY PROTEIN"/>
    <property type="match status" value="1"/>
</dbReference>
<feature type="domain" description="NADH:ubiquinone oxidoreductase intermediate-associated protein 30" evidence="2">
    <location>
        <begin position="15"/>
        <end position="163"/>
    </location>
</feature>
<dbReference type="InterPro" id="IPR039131">
    <property type="entry name" value="NDUFAF1"/>
</dbReference>
<evidence type="ECO:0000256" key="1">
    <source>
        <dbReference type="ARBA" id="ARBA00007884"/>
    </source>
</evidence>
<name>A0ABY9Z100_9GAMM</name>
<sequence>MSGLNFTLLAGDAAEKEAQRWYAVNDGVMGGESSSGFRVAEGEGRFVGSTSLANGGGFASIRREPAAFESSLTGAGGVAMRVHGDGRTYQLRLKSRALDDGSAYRVAFTPKADEWQTWRFAWSEFEAVRRGKRLDAAPPLAPGDIYQLGLLIADRRAGAFCLRLGHIAAIA</sequence>
<proteinExistence type="inferred from homology"/>
<dbReference type="InterPro" id="IPR013857">
    <property type="entry name" value="NADH-UbQ_OxRdtase-assoc_prot30"/>
</dbReference>
<reference evidence="3 4" key="1">
    <citation type="submission" date="2023-03" db="EMBL/GenBank/DDBJ databases">
        <title>Halomonas sp. nov., isolated from Korean tranditional fermented seafood 'Jeotgal'.</title>
        <authorList>
            <person name="Kim B."/>
            <person name="Shin N.-R."/>
        </authorList>
    </citation>
    <scope>NUCLEOTIDE SEQUENCE [LARGE SCALE GENOMIC DNA]</scope>
    <source>
        <strain evidence="3 4">SG2L-4</strain>
    </source>
</reference>
<evidence type="ECO:0000313" key="3">
    <source>
        <dbReference type="EMBL" id="WNK20814.1"/>
    </source>
</evidence>
<keyword evidence="4" id="KW-1185">Reference proteome</keyword>
<dbReference type="RefSeq" id="WP_311884639.1">
    <property type="nucleotide sequence ID" value="NZ_CP119391.1"/>
</dbReference>
<dbReference type="PANTHER" id="PTHR13194">
    <property type="entry name" value="COMPLEX I INTERMEDIATE-ASSOCIATED PROTEIN 30"/>
    <property type="match status" value="1"/>
</dbReference>
<organism evidence="3 4">
    <name type="scientific">Halomonas piscis</name>
    <dbReference type="NCBI Taxonomy" id="3031727"/>
    <lineage>
        <taxon>Bacteria</taxon>
        <taxon>Pseudomonadati</taxon>
        <taxon>Pseudomonadota</taxon>
        <taxon>Gammaproteobacteria</taxon>
        <taxon>Oceanospirillales</taxon>
        <taxon>Halomonadaceae</taxon>
        <taxon>Halomonas</taxon>
    </lineage>
</organism>
<evidence type="ECO:0000313" key="4">
    <source>
        <dbReference type="Proteomes" id="UP001301869"/>
    </source>
</evidence>
<evidence type="ECO:0000259" key="2">
    <source>
        <dbReference type="Pfam" id="PF08547"/>
    </source>
</evidence>
<dbReference type="Proteomes" id="UP001301869">
    <property type="component" value="Chromosome"/>
</dbReference>
<dbReference type="Pfam" id="PF08547">
    <property type="entry name" value="CIA30"/>
    <property type="match status" value="1"/>
</dbReference>
<accession>A0ABY9Z100</accession>
<dbReference type="SUPFAM" id="SSF49785">
    <property type="entry name" value="Galactose-binding domain-like"/>
    <property type="match status" value="1"/>
</dbReference>
<dbReference type="EMBL" id="CP119391">
    <property type="protein sequence ID" value="WNK20814.1"/>
    <property type="molecule type" value="Genomic_DNA"/>
</dbReference>
<dbReference type="InterPro" id="IPR008979">
    <property type="entry name" value="Galactose-bd-like_sf"/>
</dbReference>